<name>A0A377J1A5_9PAST</name>
<dbReference type="AlphaFoldDB" id="A0A377J1A5"/>
<dbReference type="Gene3D" id="1.20.120.520">
    <property type="entry name" value="nmb1532 protein domain like"/>
    <property type="match status" value="1"/>
</dbReference>
<dbReference type="OrthoDB" id="9780392at2"/>
<evidence type="ECO:0000313" key="4">
    <source>
        <dbReference type="Proteomes" id="UP000255264"/>
    </source>
</evidence>
<dbReference type="RefSeq" id="WP_007243324.1">
    <property type="nucleotide sequence ID" value="NZ_CAUUFB010000068.1"/>
</dbReference>
<organism evidence="3 4">
    <name type="scientific">Haemophilus pittmaniae</name>
    <dbReference type="NCBI Taxonomy" id="249188"/>
    <lineage>
        <taxon>Bacteria</taxon>
        <taxon>Pseudomonadati</taxon>
        <taxon>Pseudomonadota</taxon>
        <taxon>Gammaproteobacteria</taxon>
        <taxon>Pasteurellales</taxon>
        <taxon>Pasteurellaceae</taxon>
        <taxon>Haemophilus</taxon>
    </lineage>
</organism>
<dbReference type="CDD" id="cd12108">
    <property type="entry name" value="Hr-like"/>
    <property type="match status" value="1"/>
</dbReference>
<evidence type="ECO:0000313" key="3">
    <source>
        <dbReference type="EMBL" id="STO94192.1"/>
    </source>
</evidence>
<proteinExistence type="predicted"/>
<dbReference type="Pfam" id="PF01814">
    <property type="entry name" value="Hemerythrin"/>
    <property type="match status" value="1"/>
</dbReference>
<protein>
    <submittedName>
        <fullName evidence="3">Hemerythrin HHE cation-binding domain-containing protein</fullName>
    </submittedName>
</protein>
<reference evidence="3 4" key="1">
    <citation type="submission" date="2018-06" db="EMBL/GenBank/DDBJ databases">
        <authorList>
            <consortium name="Pathogen Informatics"/>
            <person name="Doyle S."/>
        </authorList>
    </citation>
    <scope>NUCLEOTIDE SEQUENCE [LARGE SCALE GENOMIC DNA]</scope>
    <source>
        <strain evidence="3 4">NCTC13335</strain>
    </source>
</reference>
<accession>A0A377J1A5</accession>
<evidence type="ECO:0000259" key="2">
    <source>
        <dbReference type="Pfam" id="PF01814"/>
    </source>
</evidence>
<dbReference type="EMBL" id="UGHS01000004">
    <property type="protein sequence ID" value="STO94192.1"/>
    <property type="molecule type" value="Genomic_DNA"/>
</dbReference>
<keyword evidence="1" id="KW-0175">Coiled coil</keyword>
<gene>
    <name evidence="3" type="ORF">NCTC13335_02118</name>
</gene>
<evidence type="ECO:0000256" key="1">
    <source>
        <dbReference type="SAM" id="Coils"/>
    </source>
</evidence>
<dbReference type="InterPro" id="IPR012312">
    <property type="entry name" value="Hemerythrin-like"/>
</dbReference>
<feature type="domain" description="Hemerythrin-like" evidence="2">
    <location>
        <begin position="15"/>
        <end position="142"/>
    </location>
</feature>
<sequence>MQILEPQQFATWQDPVSMLYACHGKVKRFCRQLQILPDYLQKNGVNQAVINDVKLILQYFNQAAPLHHEDEEQDFFPALVVKAPQAKQTVDELEKQHMNLHQNWQNLAQQLQMLIAGERDHIEQSLIEQFVAGYEKHIALEEPLFELGKEYLSDEQLIAMGKIMFARRQG</sequence>
<dbReference type="Proteomes" id="UP000255264">
    <property type="component" value="Unassembled WGS sequence"/>
</dbReference>
<feature type="coiled-coil region" evidence="1">
    <location>
        <begin position="83"/>
        <end position="110"/>
    </location>
</feature>
<keyword evidence="4" id="KW-1185">Reference proteome</keyword>